<dbReference type="GeneID" id="77730437"/>
<dbReference type="RefSeq" id="XP_052942195.1">
    <property type="nucleotide sequence ID" value="XM_053091232.1"/>
</dbReference>
<organism evidence="1 2">
    <name type="scientific">Dioszegia hungarica</name>
    <dbReference type="NCBI Taxonomy" id="4972"/>
    <lineage>
        <taxon>Eukaryota</taxon>
        <taxon>Fungi</taxon>
        <taxon>Dikarya</taxon>
        <taxon>Basidiomycota</taxon>
        <taxon>Agaricomycotina</taxon>
        <taxon>Tremellomycetes</taxon>
        <taxon>Tremellales</taxon>
        <taxon>Bulleribasidiaceae</taxon>
        <taxon>Dioszegia</taxon>
    </lineage>
</organism>
<evidence type="ECO:0000313" key="2">
    <source>
        <dbReference type="Proteomes" id="UP001164286"/>
    </source>
</evidence>
<comment type="caution">
    <text evidence="1">The sequence shown here is derived from an EMBL/GenBank/DDBJ whole genome shotgun (WGS) entry which is preliminary data.</text>
</comment>
<accession>A0AA38H0Y2</accession>
<name>A0AA38H0Y2_9TREE</name>
<protein>
    <submittedName>
        <fullName evidence="1">Uncharacterized protein</fullName>
    </submittedName>
</protein>
<proteinExistence type="predicted"/>
<gene>
    <name evidence="1" type="ORF">MKK02DRAFT_40720</name>
</gene>
<dbReference type="EMBL" id="JAKWFO010000014">
    <property type="protein sequence ID" value="KAI9632418.1"/>
    <property type="molecule type" value="Genomic_DNA"/>
</dbReference>
<dbReference type="Proteomes" id="UP001164286">
    <property type="component" value="Unassembled WGS sequence"/>
</dbReference>
<reference evidence="1" key="1">
    <citation type="journal article" date="2022" name="G3 (Bethesda)">
        <title>High quality genome of the basidiomycete yeast Dioszegia hungarica PDD-24b-2 isolated from cloud water.</title>
        <authorList>
            <person name="Jarrige D."/>
            <person name="Haridas S."/>
            <person name="Bleykasten-Grosshans C."/>
            <person name="Joly M."/>
            <person name="Nadalig T."/>
            <person name="Sancelme M."/>
            <person name="Vuilleumier S."/>
            <person name="Grigoriev I.V."/>
            <person name="Amato P."/>
            <person name="Bringel F."/>
        </authorList>
    </citation>
    <scope>NUCLEOTIDE SEQUENCE</scope>
    <source>
        <strain evidence="1">PDD-24b-2</strain>
    </source>
</reference>
<evidence type="ECO:0000313" key="1">
    <source>
        <dbReference type="EMBL" id="KAI9632418.1"/>
    </source>
</evidence>
<dbReference type="AlphaFoldDB" id="A0AA38H0Y2"/>
<keyword evidence="2" id="KW-1185">Reference proteome</keyword>
<sequence length="424" mass="47688">MSSHRSYTLLRSPGTVIMPLVRSRPVFAGGVFLASTVLFALVFFADAAAEQLSTISSALPSIKYNTCPSSCPPDPYAQHGMVHYSASGAYNETRWVPFPEQNEEAQMAMAAKGGNAADWKYGRISGLPLTDEIPEEAWDIAPRDWTMQLRKWGLENQALLEAEAEAAKAAGAGTGAVEGVEGGTAEVALMELGTEWDWARGKLVVFIGSSHDRNNVWQWCDEVIGEYTSWGGHIGGFCHIEALDLTIAHWFLYGLIDDESLAKIRSAEGRPLTYELRIKDVMRPLMVEHGIDRKPDLMVVTSLFWDEGAIEEYGVHYSHRVRKAPAFAYNELAWHRSRFRQLITHLREMYSPSMPMMVRTRHIRLITGWWLQLKIQQLDQGCRAVARGLGVREFTWGDKLEGYNQFSDGDQHYDYGPTTYIFGE</sequence>